<dbReference type="Pfam" id="PF04542">
    <property type="entry name" value="Sigma70_r2"/>
    <property type="match status" value="1"/>
</dbReference>
<sequence>MAEGEIKSFNDILTEYENMIYYLIMKLGIRDSEKEFYQEGMIALWEAVESYNAKRGKFSSYAYFRIEKAMLSLIRKRNRQKENEQAYISQVKAQQGNTAAFLEEGLDPYLHARIAQVLTDKQMKWFTSFVLEDLSLRTISEQEQVTIDAVKNWARNAKPKIQPLLRDDGSSKKKRVNRR</sequence>
<dbReference type="GO" id="GO:0003700">
    <property type="term" value="F:DNA-binding transcription factor activity"/>
    <property type="evidence" value="ECO:0007669"/>
    <property type="project" value="InterPro"/>
</dbReference>
<dbReference type="InterPro" id="IPR007627">
    <property type="entry name" value="RNA_pol_sigma70_r2"/>
</dbReference>
<dbReference type="InterPro" id="IPR007394">
    <property type="entry name" value="UPF0122"/>
</dbReference>
<name>A0A1G8Y4U4_9BACI</name>
<evidence type="ECO:0000256" key="2">
    <source>
        <dbReference type="ARBA" id="ARBA00024764"/>
    </source>
</evidence>
<dbReference type="RefSeq" id="WP_093212483.1">
    <property type="nucleotide sequence ID" value="NZ_FNFL01000002.1"/>
</dbReference>
<dbReference type="InterPro" id="IPR013325">
    <property type="entry name" value="RNA_pol_sigma_r2"/>
</dbReference>
<comment type="similarity">
    <text evidence="1">Belongs to the UPF0122 family.</text>
</comment>
<dbReference type="EMBL" id="FNFL01000002">
    <property type="protein sequence ID" value="SDJ97801.1"/>
    <property type="molecule type" value="Genomic_DNA"/>
</dbReference>
<dbReference type="AlphaFoldDB" id="A0A1G8Y4U4"/>
<evidence type="ECO:0000313" key="5">
    <source>
        <dbReference type="Proteomes" id="UP000198694"/>
    </source>
</evidence>
<dbReference type="GO" id="GO:0006352">
    <property type="term" value="P:DNA-templated transcription initiation"/>
    <property type="evidence" value="ECO:0007669"/>
    <property type="project" value="InterPro"/>
</dbReference>
<accession>A0A1G8Y4U4</accession>
<gene>
    <name evidence="4" type="ORF">SAMN05216243_1406</name>
</gene>
<keyword evidence="5" id="KW-1185">Reference proteome</keyword>
<dbReference type="Gene3D" id="1.10.1740.10">
    <property type="match status" value="1"/>
</dbReference>
<dbReference type="STRING" id="407036.SAMN05216243_1406"/>
<evidence type="ECO:0000256" key="1">
    <source>
        <dbReference type="ARBA" id="ARBA00008720"/>
    </source>
</evidence>
<dbReference type="SUPFAM" id="SSF88946">
    <property type="entry name" value="Sigma2 domain of RNA polymerase sigma factors"/>
    <property type="match status" value="1"/>
</dbReference>
<evidence type="ECO:0000313" key="4">
    <source>
        <dbReference type="EMBL" id="SDJ97801.1"/>
    </source>
</evidence>
<dbReference type="SUPFAM" id="SSF88659">
    <property type="entry name" value="Sigma3 and sigma4 domains of RNA polymerase sigma factors"/>
    <property type="match status" value="1"/>
</dbReference>
<proteinExistence type="inferred from homology"/>
<dbReference type="Pfam" id="PF04297">
    <property type="entry name" value="UPF0122"/>
    <property type="match status" value="1"/>
</dbReference>
<dbReference type="InterPro" id="IPR013324">
    <property type="entry name" value="RNA_pol_sigma_r3/r4-like"/>
</dbReference>
<dbReference type="NCBIfam" id="TIGR02937">
    <property type="entry name" value="sigma70-ECF"/>
    <property type="match status" value="1"/>
</dbReference>
<dbReference type="Gene3D" id="1.10.10.10">
    <property type="entry name" value="Winged helix-like DNA-binding domain superfamily/Winged helix DNA-binding domain"/>
    <property type="match status" value="1"/>
</dbReference>
<evidence type="ECO:0000259" key="3">
    <source>
        <dbReference type="Pfam" id="PF04542"/>
    </source>
</evidence>
<feature type="domain" description="RNA polymerase sigma-70 region 2" evidence="3">
    <location>
        <begin position="14"/>
        <end position="79"/>
    </location>
</feature>
<reference evidence="4 5" key="1">
    <citation type="submission" date="2016-10" db="EMBL/GenBank/DDBJ databases">
        <authorList>
            <person name="de Groot N.N."/>
        </authorList>
    </citation>
    <scope>NUCLEOTIDE SEQUENCE [LARGE SCALE GENOMIC DNA]</scope>
    <source>
        <strain evidence="4 5">CGMCC 1.6502</strain>
    </source>
</reference>
<organism evidence="4 5">
    <name type="scientific">Sediminibacillus albus</name>
    <dbReference type="NCBI Taxonomy" id="407036"/>
    <lineage>
        <taxon>Bacteria</taxon>
        <taxon>Bacillati</taxon>
        <taxon>Bacillota</taxon>
        <taxon>Bacilli</taxon>
        <taxon>Bacillales</taxon>
        <taxon>Bacillaceae</taxon>
        <taxon>Sediminibacillus</taxon>
    </lineage>
</organism>
<comment type="function">
    <text evidence="2">Might take part in the signal recognition particle (SRP) pathway. This is inferred from the conservation of its genetic proximity to ftsY/ffh. May be a regulatory protein.</text>
</comment>
<dbReference type="InterPro" id="IPR014284">
    <property type="entry name" value="RNA_pol_sigma-70_dom"/>
</dbReference>
<protein>
    <submittedName>
        <fullName evidence="4">RNA polymerase sigma factor, sigma-70 family</fullName>
    </submittedName>
</protein>
<dbReference type="Proteomes" id="UP000198694">
    <property type="component" value="Unassembled WGS sequence"/>
</dbReference>
<dbReference type="OrthoDB" id="9783788at2"/>
<dbReference type="InterPro" id="IPR036388">
    <property type="entry name" value="WH-like_DNA-bd_sf"/>
</dbReference>